<dbReference type="InterPro" id="IPR046341">
    <property type="entry name" value="SET_dom_sf"/>
</dbReference>
<organism evidence="2 3">
    <name type="scientific">Sphaerulina musiva (strain SO2202)</name>
    <name type="common">Poplar stem canker fungus</name>
    <name type="synonym">Septoria musiva</name>
    <dbReference type="NCBI Taxonomy" id="692275"/>
    <lineage>
        <taxon>Eukaryota</taxon>
        <taxon>Fungi</taxon>
        <taxon>Dikarya</taxon>
        <taxon>Ascomycota</taxon>
        <taxon>Pezizomycotina</taxon>
        <taxon>Dothideomycetes</taxon>
        <taxon>Dothideomycetidae</taxon>
        <taxon>Mycosphaerellales</taxon>
        <taxon>Mycosphaerellaceae</taxon>
        <taxon>Sphaerulina</taxon>
    </lineage>
</organism>
<sequence>MIETWEDRERKHALVNQIRAACLAQQQQASVHKGKPRSEAPFLSRIDIHHEIESVRDRAAAQQIGQKGDLQVLVVDRPYPACGKSLVELDCWLQIKDLLLETRHVDKVLVVRRFGPVATSPVGGTYGVEDETGTCELLLVDAFSFAGDQVIPVDAVVAIKEPYCKVDGSGKPRIKLSHPTDLMILPPDHSKIPFKWRMDGPVVSNSTDPLGSSSTNANCCSESLNDISATKVNDMERAGRGLFAQKAFKFGDKIMSEEATFFLSPNEDCAFRALKYDLSKNMMTEDIGAPYKELANALSQDRDMAIKVFNLHSGPVDMPCSGPCLIDGKPVIDIFHIHEIWCNNAIACPANLQPKAFPNRVSADSPSASGLWCHFAYCNHSCLPNAEKSFKDGVLTLRATRDIDEGEEITISYGEYIDQTEKLQAMHRIWGFKCECRVCAAESQTSKEMLAHRETLRTKVSAPLPTTLTADLITEAKALASEIQTTYPDTSYAPNLPRTAVAEAYSRLFTIHSKLLNLNAAEDALRKMLHALAVLDIIEAKVIPLGGVLGEMTVFNILLLASLQRKTRQDDDQEVVEVVVKQLEEFAAKVYLVLNGSMEGFEKVVLAPEM</sequence>
<dbReference type="eggNOG" id="KOG2084">
    <property type="taxonomic scope" value="Eukaryota"/>
</dbReference>
<evidence type="ECO:0000313" key="3">
    <source>
        <dbReference type="Proteomes" id="UP000016931"/>
    </source>
</evidence>
<dbReference type="PROSITE" id="PS50280">
    <property type="entry name" value="SET"/>
    <property type="match status" value="1"/>
</dbReference>
<dbReference type="InterPro" id="IPR001214">
    <property type="entry name" value="SET_dom"/>
</dbReference>
<dbReference type="Pfam" id="PF00856">
    <property type="entry name" value="SET"/>
    <property type="match status" value="1"/>
</dbReference>
<dbReference type="Proteomes" id="UP000016931">
    <property type="component" value="Unassembled WGS sequence"/>
</dbReference>
<dbReference type="RefSeq" id="XP_016761472.1">
    <property type="nucleotide sequence ID" value="XM_016907631.1"/>
</dbReference>
<dbReference type="Gene3D" id="2.170.270.10">
    <property type="entry name" value="SET domain"/>
    <property type="match status" value="1"/>
</dbReference>
<dbReference type="SUPFAM" id="SSF82199">
    <property type="entry name" value="SET domain"/>
    <property type="match status" value="1"/>
</dbReference>
<accession>M3BZ53</accession>
<dbReference type="InterPro" id="IPR053209">
    <property type="entry name" value="Gramillin-biosynth_MTr"/>
</dbReference>
<dbReference type="GeneID" id="27904768"/>
<evidence type="ECO:0000259" key="1">
    <source>
        <dbReference type="PROSITE" id="PS50280"/>
    </source>
</evidence>
<dbReference type="STRING" id="692275.M3BZ53"/>
<dbReference type="EMBL" id="KB456263">
    <property type="protein sequence ID" value="EMF13351.1"/>
    <property type="molecule type" value="Genomic_DNA"/>
</dbReference>
<protein>
    <submittedName>
        <fullName evidence="2">SET domain-containing protein</fullName>
    </submittedName>
</protein>
<gene>
    <name evidence="2" type="ORF">SEPMUDRAFT_155681</name>
</gene>
<keyword evidence="3" id="KW-1185">Reference proteome</keyword>
<dbReference type="CDD" id="cd20071">
    <property type="entry name" value="SET_SMYD"/>
    <property type="match status" value="1"/>
</dbReference>
<proteinExistence type="predicted"/>
<dbReference type="PANTHER" id="PTHR47643:SF2">
    <property type="entry name" value="TPR DOMAIN PROTEIN (AFU_ORTHOLOGUE AFUA_5G12710)"/>
    <property type="match status" value="1"/>
</dbReference>
<dbReference type="HOGENOM" id="CLU_009043_1_0_1"/>
<dbReference type="PANTHER" id="PTHR47643">
    <property type="entry name" value="TPR DOMAIN PROTEIN (AFU_ORTHOLOGUE AFUA_5G12710)"/>
    <property type="match status" value="1"/>
</dbReference>
<feature type="domain" description="SET" evidence="1">
    <location>
        <begin position="225"/>
        <end position="414"/>
    </location>
</feature>
<dbReference type="OrthoDB" id="438641at2759"/>
<evidence type="ECO:0000313" key="2">
    <source>
        <dbReference type="EMBL" id="EMF13351.1"/>
    </source>
</evidence>
<reference evidence="2 3" key="1">
    <citation type="journal article" date="2012" name="PLoS Pathog.">
        <title>Diverse lifestyles and strategies of plant pathogenesis encoded in the genomes of eighteen Dothideomycetes fungi.</title>
        <authorList>
            <person name="Ohm R.A."/>
            <person name="Feau N."/>
            <person name="Henrissat B."/>
            <person name="Schoch C.L."/>
            <person name="Horwitz B.A."/>
            <person name="Barry K.W."/>
            <person name="Condon B.J."/>
            <person name="Copeland A.C."/>
            <person name="Dhillon B."/>
            <person name="Glaser F."/>
            <person name="Hesse C.N."/>
            <person name="Kosti I."/>
            <person name="LaButti K."/>
            <person name="Lindquist E.A."/>
            <person name="Lucas S."/>
            <person name="Salamov A.A."/>
            <person name="Bradshaw R.E."/>
            <person name="Ciuffetti L."/>
            <person name="Hamelin R.C."/>
            <person name="Kema G.H.J."/>
            <person name="Lawrence C."/>
            <person name="Scott J.A."/>
            <person name="Spatafora J.W."/>
            <person name="Turgeon B.G."/>
            <person name="de Wit P.J.G.M."/>
            <person name="Zhong S."/>
            <person name="Goodwin S.B."/>
            <person name="Grigoriev I.V."/>
        </authorList>
    </citation>
    <scope>NUCLEOTIDE SEQUENCE [LARGE SCALE GENOMIC DNA]</scope>
    <source>
        <strain evidence="2 3">SO2202</strain>
    </source>
</reference>
<dbReference type="AlphaFoldDB" id="M3BZ53"/>
<name>M3BZ53_SPHMS</name>